<dbReference type="Proteomes" id="UP001528850">
    <property type="component" value="Unassembled WGS sequence"/>
</dbReference>
<dbReference type="PANTHER" id="PTHR30093:SF34">
    <property type="entry name" value="PREPILIN PEPTIDASE-DEPENDENT PROTEIN D"/>
    <property type="match status" value="1"/>
</dbReference>
<reference evidence="5 6" key="1">
    <citation type="journal article" date="2024" name="Curr. Microbiol.">
        <title>Luteibacter sahnii sp. nov., A Novel Yellow-Colored Xanthomonadin Pigment Producing Probiotic Bacterium from Healthy Rice Seed Microbiome.</title>
        <authorList>
            <person name="Jaiswal G."/>
            <person name="Rana R."/>
            <person name="Nayak P.K."/>
            <person name="Chouhan R."/>
            <person name="Gandhi S.G."/>
            <person name="Patel H.K."/>
            <person name="Patil P.B."/>
        </authorList>
    </citation>
    <scope>NUCLEOTIDE SEQUENCE [LARGE SCALE GENOMIC DNA]</scope>
    <source>
        <strain evidence="5 6">PPL201</strain>
    </source>
</reference>
<dbReference type="EMBL" id="JARJJS010000001">
    <property type="protein sequence ID" value="MDF4023927.1"/>
    <property type="molecule type" value="Genomic_DNA"/>
</dbReference>
<dbReference type="PANTHER" id="PTHR30093">
    <property type="entry name" value="GENERAL SECRETION PATHWAY PROTEIN G"/>
    <property type="match status" value="1"/>
</dbReference>
<keyword evidence="4" id="KW-0472">Membrane</keyword>
<dbReference type="Pfam" id="PF07963">
    <property type="entry name" value="N_methyl"/>
    <property type="match status" value="1"/>
</dbReference>
<sequence length="145" mass="15267">MITRLRGFTLIELMIVVAIIAILAAIAVPQYQNYAKRARISEGLVLADAAKLAVSESLQANGKYPSGNIEAGYTTGISTYVSQIAIAPAGTGVVTITYRNIGSDIDGRSITLSPTSRVSNQVYQWTCGVGASGVPKAYVPANCRN</sequence>
<dbReference type="Pfam" id="PF00114">
    <property type="entry name" value="Pilin"/>
    <property type="match status" value="1"/>
</dbReference>
<name>A0ABT6B794_9GAMM</name>
<evidence type="ECO:0000256" key="3">
    <source>
        <dbReference type="RuleBase" id="RU000389"/>
    </source>
</evidence>
<keyword evidence="3" id="KW-0281">Fimbrium</keyword>
<comment type="similarity">
    <text evidence="1 3">Belongs to the N-Me-Phe pilin family.</text>
</comment>
<dbReference type="PROSITE" id="PS00409">
    <property type="entry name" value="PROKAR_NTER_METHYL"/>
    <property type="match status" value="1"/>
</dbReference>
<comment type="caution">
    <text evidence="5">The sequence shown here is derived from an EMBL/GenBank/DDBJ whole genome shotgun (WGS) entry which is preliminary data.</text>
</comment>
<proteinExistence type="inferred from homology"/>
<protein>
    <submittedName>
        <fullName evidence="5">Pilin</fullName>
    </submittedName>
</protein>
<dbReference type="InterPro" id="IPR012902">
    <property type="entry name" value="N_methyl_site"/>
</dbReference>
<accession>A0ABT6B794</accession>
<evidence type="ECO:0000313" key="6">
    <source>
        <dbReference type="Proteomes" id="UP001528850"/>
    </source>
</evidence>
<dbReference type="InterPro" id="IPR045584">
    <property type="entry name" value="Pilin-like"/>
</dbReference>
<dbReference type="SUPFAM" id="SSF54523">
    <property type="entry name" value="Pili subunits"/>
    <property type="match status" value="1"/>
</dbReference>
<dbReference type="InterPro" id="IPR001082">
    <property type="entry name" value="Pilin"/>
</dbReference>
<evidence type="ECO:0000256" key="2">
    <source>
        <dbReference type="ARBA" id="ARBA00022481"/>
    </source>
</evidence>
<organism evidence="5 6">
    <name type="scientific">Luteibacter sahnii</name>
    <dbReference type="NCBI Taxonomy" id="3021977"/>
    <lineage>
        <taxon>Bacteria</taxon>
        <taxon>Pseudomonadati</taxon>
        <taxon>Pseudomonadota</taxon>
        <taxon>Gammaproteobacteria</taxon>
        <taxon>Lysobacterales</taxon>
        <taxon>Rhodanobacteraceae</taxon>
        <taxon>Luteibacter</taxon>
    </lineage>
</organism>
<evidence type="ECO:0000256" key="4">
    <source>
        <dbReference type="SAM" id="Phobius"/>
    </source>
</evidence>
<gene>
    <name evidence="5" type="ORF">P3W24_02920</name>
</gene>
<keyword evidence="4" id="KW-1133">Transmembrane helix</keyword>
<dbReference type="Gene3D" id="3.30.700.10">
    <property type="entry name" value="Glycoprotein, Type 4 Pilin"/>
    <property type="match status" value="1"/>
</dbReference>
<evidence type="ECO:0000313" key="5">
    <source>
        <dbReference type="EMBL" id="MDF4023927.1"/>
    </source>
</evidence>
<feature type="transmembrane region" description="Helical" evidence="4">
    <location>
        <begin position="7"/>
        <end position="28"/>
    </location>
</feature>
<keyword evidence="6" id="KW-1185">Reference proteome</keyword>
<evidence type="ECO:0000256" key="1">
    <source>
        <dbReference type="ARBA" id="ARBA00005233"/>
    </source>
</evidence>
<dbReference type="NCBIfam" id="TIGR02532">
    <property type="entry name" value="IV_pilin_GFxxxE"/>
    <property type="match status" value="1"/>
</dbReference>
<keyword evidence="2" id="KW-0488">Methylation</keyword>
<keyword evidence="4" id="KW-0812">Transmembrane</keyword>